<evidence type="ECO:0000256" key="9">
    <source>
        <dbReference type="ARBA" id="ARBA00031636"/>
    </source>
</evidence>
<keyword evidence="2" id="KW-0813">Transport</keyword>
<evidence type="ECO:0000256" key="1">
    <source>
        <dbReference type="ARBA" id="ARBA00004651"/>
    </source>
</evidence>
<feature type="transmembrane region" description="Helical" evidence="10">
    <location>
        <begin position="390"/>
        <end position="412"/>
    </location>
</feature>
<dbReference type="EMBL" id="DSZY01000022">
    <property type="protein sequence ID" value="HGU40512.1"/>
    <property type="molecule type" value="Genomic_DNA"/>
</dbReference>
<dbReference type="GO" id="GO:0042910">
    <property type="term" value="F:xenobiotic transmembrane transporter activity"/>
    <property type="evidence" value="ECO:0007669"/>
    <property type="project" value="InterPro"/>
</dbReference>
<comment type="subcellular location">
    <subcellularLocation>
        <location evidence="1">Cell membrane</location>
        <topology evidence="1">Multi-pass membrane protein</topology>
    </subcellularLocation>
</comment>
<evidence type="ECO:0000313" key="11">
    <source>
        <dbReference type="EMBL" id="HGU40512.1"/>
    </source>
</evidence>
<feature type="transmembrane region" description="Helical" evidence="10">
    <location>
        <begin position="134"/>
        <end position="157"/>
    </location>
</feature>
<dbReference type="InterPro" id="IPR048279">
    <property type="entry name" value="MdtK-like"/>
</dbReference>
<dbReference type="GO" id="GO:0006811">
    <property type="term" value="P:monoatomic ion transport"/>
    <property type="evidence" value="ECO:0007669"/>
    <property type="project" value="UniProtKB-KW"/>
</dbReference>
<reference evidence="11" key="1">
    <citation type="journal article" date="2020" name="mSystems">
        <title>Genome- and Community-Level Interaction Insights into Carbon Utilization and Element Cycling Functions of Hydrothermarchaeota in Hydrothermal Sediment.</title>
        <authorList>
            <person name="Zhou Z."/>
            <person name="Liu Y."/>
            <person name="Xu W."/>
            <person name="Pan J."/>
            <person name="Luo Z.H."/>
            <person name="Li M."/>
        </authorList>
    </citation>
    <scope>NUCLEOTIDE SEQUENCE [LARGE SCALE GENOMIC DNA]</scope>
    <source>
        <strain evidence="11">SpSt-609</strain>
    </source>
</reference>
<keyword evidence="5 10" id="KW-0812">Transmembrane</keyword>
<protein>
    <recommendedName>
        <fullName evidence="9">Multidrug-efflux transporter</fullName>
    </recommendedName>
</protein>
<dbReference type="PANTHER" id="PTHR43298:SF2">
    <property type="entry name" value="FMN_FAD EXPORTER YEEO-RELATED"/>
    <property type="match status" value="1"/>
</dbReference>
<evidence type="ECO:0000256" key="5">
    <source>
        <dbReference type="ARBA" id="ARBA00022692"/>
    </source>
</evidence>
<dbReference type="Pfam" id="PF01554">
    <property type="entry name" value="MatE"/>
    <property type="match status" value="2"/>
</dbReference>
<evidence type="ECO:0000256" key="6">
    <source>
        <dbReference type="ARBA" id="ARBA00022989"/>
    </source>
</evidence>
<evidence type="ECO:0000256" key="8">
    <source>
        <dbReference type="ARBA" id="ARBA00023136"/>
    </source>
</evidence>
<feature type="transmembrane region" description="Helical" evidence="10">
    <location>
        <begin position="241"/>
        <end position="267"/>
    </location>
</feature>
<dbReference type="PIRSF" id="PIRSF006603">
    <property type="entry name" value="DinF"/>
    <property type="match status" value="1"/>
</dbReference>
<feature type="transmembrane region" description="Helical" evidence="10">
    <location>
        <begin position="95"/>
        <end position="114"/>
    </location>
</feature>
<evidence type="ECO:0000256" key="2">
    <source>
        <dbReference type="ARBA" id="ARBA00022448"/>
    </source>
</evidence>
<feature type="transmembrane region" description="Helical" evidence="10">
    <location>
        <begin position="14"/>
        <end position="35"/>
    </location>
</feature>
<gene>
    <name evidence="11" type="ORF">ENT77_04860</name>
</gene>
<feature type="transmembrane region" description="Helical" evidence="10">
    <location>
        <begin position="199"/>
        <end position="220"/>
    </location>
</feature>
<evidence type="ECO:0000256" key="7">
    <source>
        <dbReference type="ARBA" id="ARBA00023065"/>
    </source>
</evidence>
<accession>A0A7C4W3U9</accession>
<feature type="transmembrane region" description="Helical" evidence="10">
    <location>
        <begin position="169"/>
        <end position="193"/>
    </location>
</feature>
<keyword evidence="8 10" id="KW-0472">Membrane</keyword>
<keyword evidence="4" id="KW-1003">Cell membrane</keyword>
<feature type="transmembrane region" description="Helical" evidence="10">
    <location>
        <begin position="361"/>
        <end position="378"/>
    </location>
</feature>
<dbReference type="GO" id="GO:0005886">
    <property type="term" value="C:plasma membrane"/>
    <property type="evidence" value="ECO:0007669"/>
    <property type="project" value="UniProtKB-SubCell"/>
</dbReference>
<feature type="transmembrane region" description="Helical" evidence="10">
    <location>
        <begin position="322"/>
        <end position="341"/>
    </location>
</feature>
<keyword evidence="3" id="KW-0050">Antiport</keyword>
<dbReference type="CDD" id="cd13142">
    <property type="entry name" value="MATE_like_12"/>
    <property type="match status" value="1"/>
</dbReference>
<feature type="transmembrane region" description="Helical" evidence="10">
    <location>
        <begin position="418"/>
        <end position="438"/>
    </location>
</feature>
<keyword evidence="6 10" id="KW-1133">Transmembrane helix</keyword>
<evidence type="ECO:0000256" key="4">
    <source>
        <dbReference type="ARBA" id="ARBA00022475"/>
    </source>
</evidence>
<dbReference type="InterPro" id="IPR002528">
    <property type="entry name" value="MATE_fam"/>
</dbReference>
<sequence length="448" mass="49038">MAKVDVLNSSIESALFHLSWPLIISMGLQTIYNIVDSYFLGKLGAVQFSASTITWPVIFTFISLAMGFANAGVAIVSQNEGKRDREAVARSVGQLYLLTLSVGVLATFLGILFARQIVNSIAGKKSAEVIPFALRYYIVDMIGLPLVFIINSTTAAMRAVGDSHFGMRVTLFMNILNMVFDPLLIFGVGPFPALGVEGAAWATNIGRTVAAIVCVKSLFGRQRAFDVKRSDFSPDWRLIKLILKLGLPNALGMSVTSAGFAVIMKYVAMFGPAVISAYGIGNRVTNLVSMVSFGLAGAVSTMVGQFIGAHRYEDAERAVSRAFFWNVTIIGLLSVVTFVFAKEVTRFFIDDPEVIKMGEVYFRYISFSMPIFTAYMIYNSALVGAGKTILTMIGDIVRLWGIRIPIIGVLAVTMGFRGIFVGMIVSNFVVFFMTYAFFKFSDWRKAVV</sequence>
<name>A0A7C4W3U9_9BACT</name>
<proteinExistence type="predicted"/>
<evidence type="ECO:0000256" key="3">
    <source>
        <dbReference type="ARBA" id="ARBA00022449"/>
    </source>
</evidence>
<dbReference type="InterPro" id="IPR050222">
    <property type="entry name" value="MATE_MdtK"/>
</dbReference>
<dbReference type="PANTHER" id="PTHR43298">
    <property type="entry name" value="MULTIDRUG RESISTANCE PROTEIN NORM-RELATED"/>
    <property type="match status" value="1"/>
</dbReference>
<dbReference type="AlphaFoldDB" id="A0A7C4W3U9"/>
<keyword evidence="7" id="KW-0406">Ion transport</keyword>
<feature type="transmembrane region" description="Helical" evidence="10">
    <location>
        <begin position="287"/>
        <end position="310"/>
    </location>
</feature>
<dbReference type="NCBIfam" id="TIGR00797">
    <property type="entry name" value="matE"/>
    <property type="match status" value="1"/>
</dbReference>
<evidence type="ECO:0000256" key="10">
    <source>
        <dbReference type="SAM" id="Phobius"/>
    </source>
</evidence>
<organism evidence="11">
    <name type="scientific">Fervidobacterium thailandense</name>
    <dbReference type="NCBI Taxonomy" id="1008305"/>
    <lineage>
        <taxon>Bacteria</taxon>
        <taxon>Thermotogati</taxon>
        <taxon>Thermotogota</taxon>
        <taxon>Thermotogae</taxon>
        <taxon>Thermotogales</taxon>
        <taxon>Fervidobacteriaceae</taxon>
        <taxon>Fervidobacterium</taxon>
    </lineage>
</organism>
<comment type="caution">
    <text evidence="11">The sequence shown here is derived from an EMBL/GenBank/DDBJ whole genome shotgun (WGS) entry which is preliminary data.</text>
</comment>
<dbReference type="GO" id="GO:0015297">
    <property type="term" value="F:antiporter activity"/>
    <property type="evidence" value="ECO:0007669"/>
    <property type="project" value="UniProtKB-KW"/>
</dbReference>
<feature type="transmembrane region" description="Helical" evidence="10">
    <location>
        <begin position="55"/>
        <end position="75"/>
    </location>
</feature>